<accession>A0ACB9BFB9</accession>
<dbReference type="Proteomes" id="UP001055811">
    <property type="component" value="Linkage Group LG06"/>
</dbReference>
<evidence type="ECO:0000313" key="1">
    <source>
        <dbReference type="EMBL" id="KAI3721082.1"/>
    </source>
</evidence>
<comment type="caution">
    <text evidence="1">The sequence shown here is derived from an EMBL/GenBank/DDBJ whole genome shotgun (WGS) entry which is preliminary data.</text>
</comment>
<proteinExistence type="predicted"/>
<gene>
    <name evidence="1" type="ORF">L2E82_32086</name>
</gene>
<organism evidence="1 2">
    <name type="scientific">Cichorium intybus</name>
    <name type="common">Chicory</name>
    <dbReference type="NCBI Taxonomy" id="13427"/>
    <lineage>
        <taxon>Eukaryota</taxon>
        <taxon>Viridiplantae</taxon>
        <taxon>Streptophyta</taxon>
        <taxon>Embryophyta</taxon>
        <taxon>Tracheophyta</taxon>
        <taxon>Spermatophyta</taxon>
        <taxon>Magnoliopsida</taxon>
        <taxon>eudicotyledons</taxon>
        <taxon>Gunneridae</taxon>
        <taxon>Pentapetalae</taxon>
        <taxon>asterids</taxon>
        <taxon>campanulids</taxon>
        <taxon>Asterales</taxon>
        <taxon>Asteraceae</taxon>
        <taxon>Cichorioideae</taxon>
        <taxon>Cichorieae</taxon>
        <taxon>Cichoriinae</taxon>
        <taxon>Cichorium</taxon>
    </lineage>
</organism>
<name>A0ACB9BFB9_CICIN</name>
<reference evidence="1 2" key="2">
    <citation type="journal article" date="2022" name="Mol. Ecol. Resour.">
        <title>The genomes of chicory, endive, great burdock and yacon provide insights into Asteraceae paleo-polyploidization history and plant inulin production.</title>
        <authorList>
            <person name="Fan W."/>
            <person name="Wang S."/>
            <person name="Wang H."/>
            <person name="Wang A."/>
            <person name="Jiang F."/>
            <person name="Liu H."/>
            <person name="Zhao H."/>
            <person name="Xu D."/>
            <person name="Zhang Y."/>
        </authorList>
    </citation>
    <scope>NUCLEOTIDE SEQUENCE [LARGE SCALE GENOMIC DNA]</scope>
    <source>
        <strain evidence="2">cv. Punajuju</strain>
        <tissue evidence="1">Leaves</tissue>
    </source>
</reference>
<sequence length="258" mass="28391">MSSSFDDSVAAPVHPSDDGLVVEDPPVLDTEEAQVSNYPSPTPVFVSGGGLSADQPEFSSFHSEKENGTPLEGEYMASDGSVLPPLSEMQPEEGFALREWRRENALRLEEKEKIEKELLNQIIDEADEYKIKFHSKRKITCENNIATNRESEKVYLAARDKFHEEADKSYWKAIADLVPKEVAVIETRGSKKDQDKKPSVIVVQGPKPGKPTDLSRMRQILTKLKHNTPLHLKHSPPPPAATSAPPAAVTSAEAVAVA</sequence>
<reference evidence="2" key="1">
    <citation type="journal article" date="2022" name="Mol. Ecol. Resour.">
        <title>The genomes of chicory, endive, great burdock and yacon provide insights into Asteraceae palaeo-polyploidization history and plant inulin production.</title>
        <authorList>
            <person name="Fan W."/>
            <person name="Wang S."/>
            <person name="Wang H."/>
            <person name="Wang A."/>
            <person name="Jiang F."/>
            <person name="Liu H."/>
            <person name="Zhao H."/>
            <person name="Xu D."/>
            <person name="Zhang Y."/>
        </authorList>
    </citation>
    <scope>NUCLEOTIDE SEQUENCE [LARGE SCALE GENOMIC DNA]</scope>
    <source>
        <strain evidence="2">cv. Punajuju</strain>
    </source>
</reference>
<keyword evidence="2" id="KW-1185">Reference proteome</keyword>
<dbReference type="EMBL" id="CM042014">
    <property type="protein sequence ID" value="KAI3721082.1"/>
    <property type="molecule type" value="Genomic_DNA"/>
</dbReference>
<evidence type="ECO:0000313" key="2">
    <source>
        <dbReference type="Proteomes" id="UP001055811"/>
    </source>
</evidence>
<protein>
    <submittedName>
        <fullName evidence="1">Uncharacterized protein</fullName>
    </submittedName>
</protein>